<organism evidence="8 9">
    <name type="scientific">Lysobacter antibioticus</name>
    <dbReference type="NCBI Taxonomy" id="84531"/>
    <lineage>
        <taxon>Bacteria</taxon>
        <taxon>Pseudomonadati</taxon>
        <taxon>Pseudomonadota</taxon>
        <taxon>Gammaproteobacteria</taxon>
        <taxon>Lysobacterales</taxon>
        <taxon>Lysobacteraceae</taxon>
        <taxon>Lysobacter</taxon>
    </lineage>
</organism>
<comment type="similarity">
    <text evidence="2">Belongs to the membrane fusion protein (MFP) (TC 8.A.1) family.</text>
</comment>
<dbReference type="PATRIC" id="fig|84531.8.peg.792"/>
<gene>
    <name evidence="8" type="ORF">LA76x_0765</name>
</gene>
<dbReference type="PANTHER" id="PTHR30386:SF28">
    <property type="entry name" value="EXPORTED PROTEIN"/>
    <property type="match status" value="1"/>
</dbReference>
<sequence>MHEDLFRREMLEARKERWLGSIRLPISRLGWPMAALALLGLLALLALLGFGRYTRSEPVEGVLIAQAAPNGTSSMQAQLWVPDRTIAAIRPGTPAVLRYRAFPYQRYGLQHGRVVAIAAAASSPDQIHRRSGLRLDAPAWSVQVELDRQRIGTQALRAGMRVDAELQLEQRRLYEFVLAPLSNTDASPDTHRTGS</sequence>
<keyword evidence="4" id="KW-0812">Transmembrane</keyword>
<evidence type="ECO:0000256" key="3">
    <source>
        <dbReference type="ARBA" id="ARBA00022448"/>
    </source>
</evidence>
<keyword evidence="3" id="KW-0813">Transport</keyword>
<dbReference type="PANTHER" id="PTHR30386">
    <property type="entry name" value="MEMBRANE FUSION SUBUNIT OF EMRAB-TOLC MULTIDRUG EFFLUX PUMP"/>
    <property type="match status" value="1"/>
</dbReference>
<comment type="subcellular location">
    <subcellularLocation>
        <location evidence="1">Membrane</location>
        <topology evidence="1">Single-pass membrane protein</topology>
    </subcellularLocation>
</comment>
<protein>
    <submittedName>
        <fullName evidence="8">ABC antibiotic efflux pump, membrane fusion protein, HlyD subfamily</fullName>
    </submittedName>
</protein>
<proteinExistence type="inferred from homology"/>
<dbReference type="STRING" id="84531.LA76x_0765"/>
<keyword evidence="6" id="KW-0472">Membrane</keyword>
<dbReference type="GO" id="GO:0016020">
    <property type="term" value="C:membrane"/>
    <property type="evidence" value="ECO:0007669"/>
    <property type="project" value="UniProtKB-SubCell"/>
</dbReference>
<dbReference type="PROSITE" id="PS00543">
    <property type="entry name" value="HLYD_FAMILY"/>
    <property type="match status" value="1"/>
</dbReference>
<evidence type="ECO:0000313" key="8">
    <source>
        <dbReference type="EMBL" id="ALN78926.1"/>
    </source>
</evidence>
<evidence type="ECO:0000313" key="9">
    <source>
        <dbReference type="Proteomes" id="UP000060787"/>
    </source>
</evidence>
<evidence type="ECO:0000256" key="2">
    <source>
        <dbReference type="ARBA" id="ARBA00009477"/>
    </source>
</evidence>
<evidence type="ECO:0000259" key="7">
    <source>
        <dbReference type="Pfam" id="PF26002"/>
    </source>
</evidence>
<dbReference type="RefSeq" id="WP_057916648.1">
    <property type="nucleotide sequence ID" value="NZ_CP011129.1"/>
</dbReference>
<name>A0A0S2F5W4_LYSAN</name>
<dbReference type="Pfam" id="PF26002">
    <property type="entry name" value="Beta-barrel_AprE"/>
    <property type="match status" value="1"/>
</dbReference>
<dbReference type="Proteomes" id="UP000060787">
    <property type="component" value="Chromosome"/>
</dbReference>
<reference evidence="8 9" key="1">
    <citation type="journal article" date="2015" name="BMC Genomics">
        <title>Comparative genomics and metabolic profiling of the genus Lysobacter.</title>
        <authorList>
            <person name="de Bruijn I."/>
            <person name="Cheng X."/>
            <person name="de Jager V."/>
            <person name="Exposito R.G."/>
            <person name="Watrous J."/>
            <person name="Patel N."/>
            <person name="Postma J."/>
            <person name="Dorrestein P.C."/>
            <person name="Kobayashi D."/>
            <person name="Raaijmakers J.M."/>
        </authorList>
    </citation>
    <scope>NUCLEOTIDE SEQUENCE [LARGE SCALE GENOMIC DNA]</scope>
    <source>
        <strain evidence="8 9">76</strain>
    </source>
</reference>
<feature type="domain" description="AprE-like beta-barrel" evidence="7">
    <location>
        <begin position="79"/>
        <end position="167"/>
    </location>
</feature>
<dbReference type="InterPro" id="IPR006144">
    <property type="entry name" value="Secretion_HlyD_CS"/>
</dbReference>
<evidence type="ECO:0000256" key="4">
    <source>
        <dbReference type="ARBA" id="ARBA00022692"/>
    </source>
</evidence>
<dbReference type="InterPro" id="IPR058982">
    <property type="entry name" value="Beta-barrel_AprE"/>
</dbReference>
<keyword evidence="5" id="KW-1133">Transmembrane helix</keyword>
<evidence type="ECO:0000256" key="5">
    <source>
        <dbReference type="ARBA" id="ARBA00022989"/>
    </source>
</evidence>
<dbReference type="AlphaFoldDB" id="A0A0S2F5W4"/>
<accession>A0A0S2F5W4</accession>
<dbReference type="InterPro" id="IPR050739">
    <property type="entry name" value="MFP"/>
</dbReference>
<dbReference type="EMBL" id="CP011129">
    <property type="protein sequence ID" value="ALN78926.1"/>
    <property type="molecule type" value="Genomic_DNA"/>
</dbReference>
<dbReference type="GO" id="GO:0009306">
    <property type="term" value="P:protein secretion"/>
    <property type="evidence" value="ECO:0007669"/>
    <property type="project" value="InterPro"/>
</dbReference>
<dbReference type="KEGG" id="lab:LA76x_0765"/>
<evidence type="ECO:0000256" key="6">
    <source>
        <dbReference type="ARBA" id="ARBA00023136"/>
    </source>
</evidence>
<dbReference type="PRINTS" id="PR01490">
    <property type="entry name" value="RTXTOXIND"/>
</dbReference>
<keyword evidence="9" id="KW-1185">Reference proteome</keyword>
<evidence type="ECO:0000256" key="1">
    <source>
        <dbReference type="ARBA" id="ARBA00004167"/>
    </source>
</evidence>
<dbReference type="Gene3D" id="2.40.30.170">
    <property type="match status" value="1"/>
</dbReference>